<keyword evidence="4" id="KW-1185">Reference proteome</keyword>
<keyword evidence="1" id="KW-0472">Membrane</keyword>
<feature type="domain" description="LytR/CpsA/Psr regulator C-terminal" evidence="2">
    <location>
        <begin position="195"/>
        <end position="283"/>
    </location>
</feature>
<evidence type="ECO:0000313" key="4">
    <source>
        <dbReference type="Proteomes" id="UP000288711"/>
    </source>
</evidence>
<sequence length="314" mass="34190">MAGTARKDRGQHVDQHSDDTPVTYRVVGFDELEGAAAEHYRRQRRRRLLLFVTLPGLVLGTATVATAYGTGLIGSETPTCAPIVEPAPERDSFDIQLLNSNDTDGLGTDVARELTLRDFSITSVGNADSSVYVKGAATIYYGPEGRDNALLLQKQIPGSKVWNDARPGDSVQLVLGYGFDKLVSEPEPPLPAPSEITLNVYNTTWQEGLASEVAGDLKDRGFKVKATGNDPKMSFLEDEVAIIRFGPEGQRAAKRLAQQVEGVQLQKDDRTTNKVDLVLGNKWDDLKPASQVPEVKPYVRPAETIQKPCTPEGS</sequence>
<dbReference type="OrthoDB" id="4864198at2"/>
<reference evidence="3 4" key="1">
    <citation type="journal article" date="2009" name="Int. J. Syst. Evol. Microbiol.">
        <title>Janibacter hoylei sp. nov., Bacillus isronensis sp. nov. and Bacillus aryabhattai sp. nov., isolated from cryotubes used for collecting air from the upper atmosphere.</title>
        <authorList>
            <person name="Shivaji S."/>
            <person name="Chaturvedi P."/>
            <person name="Begum Z."/>
            <person name="Pindi P.K."/>
            <person name="Manorama R."/>
            <person name="Padmanaban D.A."/>
            <person name="Shouche Y.S."/>
            <person name="Pawar S."/>
            <person name="Vaishampayan P."/>
            <person name="Dutt C.B."/>
            <person name="Datta G.N."/>
            <person name="Manchanda R.K."/>
            <person name="Rao U.R."/>
            <person name="Bhargava P.M."/>
            <person name="Narlikar J.V."/>
        </authorList>
    </citation>
    <scope>NUCLEOTIDE SEQUENCE [LARGE SCALE GENOMIC DNA]</scope>
    <source>
        <strain evidence="3 4">PVAS-1</strain>
    </source>
</reference>
<name>A0A444B3I1_9MICO</name>
<evidence type="ECO:0000313" key="3">
    <source>
        <dbReference type="EMBL" id="RWU82963.1"/>
    </source>
</evidence>
<comment type="caution">
    <text evidence="3">The sequence shown here is derived from an EMBL/GenBank/DDBJ whole genome shotgun (WGS) entry which is preliminary data.</text>
</comment>
<dbReference type="InterPro" id="IPR027381">
    <property type="entry name" value="LytR/CpsA/Psr_C"/>
</dbReference>
<protein>
    <recommendedName>
        <fullName evidence="2">LytR/CpsA/Psr regulator C-terminal domain-containing protein</fullName>
    </recommendedName>
</protein>
<organism evidence="3 4">
    <name type="scientific">Janibacter hoylei PVAS-1</name>
    <dbReference type="NCBI Taxonomy" id="1210046"/>
    <lineage>
        <taxon>Bacteria</taxon>
        <taxon>Bacillati</taxon>
        <taxon>Actinomycetota</taxon>
        <taxon>Actinomycetes</taxon>
        <taxon>Micrococcales</taxon>
        <taxon>Intrasporangiaceae</taxon>
        <taxon>Janibacter</taxon>
    </lineage>
</organism>
<dbReference type="EMBL" id="PIPF01000009">
    <property type="protein sequence ID" value="RWU82963.1"/>
    <property type="molecule type" value="Genomic_DNA"/>
</dbReference>
<evidence type="ECO:0000259" key="2">
    <source>
        <dbReference type="Pfam" id="PF13399"/>
    </source>
</evidence>
<feature type="transmembrane region" description="Helical" evidence="1">
    <location>
        <begin position="48"/>
        <end position="68"/>
    </location>
</feature>
<dbReference type="AlphaFoldDB" id="A0A444B3I1"/>
<accession>A0A444B3I1</accession>
<gene>
    <name evidence="3" type="ORF">CWN80_09120</name>
</gene>
<dbReference type="Proteomes" id="UP000288711">
    <property type="component" value="Unassembled WGS sequence"/>
</dbReference>
<feature type="domain" description="LytR/CpsA/Psr regulator C-terminal" evidence="2">
    <location>
        <begin position="95"/>
        <end position="179"/>
    </location>
</feature>
<dbReference type="PANTHER" id="PTHR33392">
    <property type="entry name" value="POLYISOPRENYL-TEICHOIC ACID--PEPTIDOGLYCAN TEICHOIC ACID TRANSFERASE TAGU"/>
    <property type="match status" value="1"/>
</dbReference>
<proteinExistence type="predicted"/>
<dbReference type="Gene3D" id="3.30.70.2390">
    <property type="match status" value="2"/>
</dbReference>
<dbReference type="Pfam" id="PF13399">
    <property type="entry name" value="LytR_C"/>
    <property type="match status" value="2"/>
</dbReference>
<evidence type="ECO:0000256" key="1">
    <source>
        <dbReference type="SAM" id="Phobius"/>
    </source>
</evidence>
<dbReference type="InterPro" id="IPR050922">
    <property type="entry name" value="LytR/CpsA/Psr_CW_biosynth"/>
</dbReference>
<keyword evidence="1" id="KW-1133">Transmembrane helix</keyword>
<keyword evidence="1" id="KW-0812">Transmembrane</keyword>
<dbReference type="PANTHER" id="PTHR33392:SF6">
    <property type="entry name" value="POLYISOPRENYL-TEICHOIC ACID--PEPTIDOGLYCAN TEICHOIC ACID TRANSFERASE TAGU"/>
    <property type="match status" value="1"/>
</dbReference>